<feature type="repeat" description="CXXCXGXG motif" evidence="12">
    <location>
        <begin position="167"/>
        <end position="174"/>
    </location>
</feature>
<name>A0A1Q2MB21_9BACT</name>
<dbReference type="SUPFAM" id="SSF46565">
    <property type="entry name" value="Chaperone J-domain"/>
    <property type="match status" value="1"/>
</dbReference>
<dbReference type="SUPFAM" id="SSF49493">
    <property type="entry name" value="HSP40/DnaJ peptide-binding domain"/>
    <property type="match status" value="2"/>
</dbReference>
<dbReference type="GO" id="GO:0006260">
    <property type="term" value="P:DNA replication"/>
    <property type="evidence" value="ECO:0007669"/>
    <property type="project" value="UniProtKB-KW"/>
</dbReference>
<dbReference type="Gene3D" id="2.60.260.20">
    <property type="entry name" value="Urease metallochaperone UreE, N-terminal domain"/>
    <property type="match status" value="2"/>
</dbReference>
<keyword evidence="1 12" id="KW-0963">Cytoplasm</keyword>
<dbReference type="GO" id="GO:0009408">
    <property type="term" value="P:response to heat"/>
    <property type="evidence" value="ECO:0007669"/>
    <property type="project" value="InterPro"/>
</dbReference>
<evidence type="ECO:0000256" key="2">
    <source>
        <dbReference type="ARBA" id="ARBA00022705"/>
    </source>
</evidence>
<comment type="function">
    <text evidence="9 12">Participates actively in the response to hyperosmotic and heat shock by preventing the aggregation of stress-denatured proteins and by disaggregating proteins, also in an autonomous, DnaK-independent fashion. Unfolded proteins bind initially to DnaJ; upon interaction with the DnaJ-bound protein, DnaK hydrolyzes its bound ATP, resulting in the formation of a stable complex. GrpE releases ADP from DnaK; ATP binding to DnaK triggers the release of the substrate protein, thus completing the reaction cycle. Several rounds of ATP-dependent interactions between DnaJ, DnaK and GrpE are required for fully efficient folding. Also involved, together with DnaK and GrpE, in the DNA replication of plasmids through activation of initiation proteins.</text>
</comment>
<evidence type="ECO:0000256" key="12">
    <source>
        <dbReference type="HAMAP-Rule" id="MF_01152"/>
    </source>
</evidence>
<dbReference type="RefSeq" id="WP_146682225.1">
    <property type="nucleotide sequence ID" value="NZ_CP019646.1"/>
</dbReference>
<dbReference type="GO" id="GO:0031072">
    <property type="term" value="F:heat shock protein binding"/>
    <property type="evidence" value="ECO:0007669"/>
    <property type="project" value="InterPro"/>
</dbReference>
<comment type="similarity">
    <text evidence="10 12">Belongs to the DnaJ family.</text>
</comment>
<dbReference type="GO" id="GO:0042026">
    <property type="term" value="P:protein refolding"/>
    <property type="evidence" value="ECO:0007669"/>
    <property type="project" value="TreeGrafter"/>
</dbReference>
<dbReference type="Pfam" id="PF00226">
    <property type="entry name" value="DnaJ"/>
    <property type="match status" value="1"/>
</dbReference>
<dbReference type="InterPro" id="IPR001623">
    <property type="entry name" value="DnaJ_domain"/>
</dbReference>
<dbReference type="InterPro" id="IPR002939">
    <property type="entry name" value="DnaJ_C"/>
</dbReference>
<dbReference type="GO" id="GO:0008270">
    <property type="term" value="F:zinc ion binding"/>
    <property type="evidence" value="ECO:0007669"/>
    <property type="project" value="UniProtKB-UniRule"/>
</dbReference>
<feature type="binding site" evidence="12">
    <location>
        <position position="153"/>
    </location>
    <ligand>
        <name>Zn(2+)</name>
        <dbReference type="ChEBI" id="CHEBI:29105"/>
        <label>1</label>
    </ligand>
</feature>
<keyword evidence="6 12" id="KW-0862">Zinc</keyword>
<dbReference type="AlphaFoldDB" id="A0A1Q2MB21"/>
<feature type="binding site" evidence="12">
    <location>
        <position position="150"/>
    </location>
    <ligand>
        <name>Zn(2+)</name>
        <dbReference type="ChEBI" id="CHEBI:29105"/>
        <label>1</label>
    </ligand>
</feature>
<dbReference type="FunFam" id="1.10.287.110:FF:000034">
    <property type="entry name" value="Chaperone protein DnaJ"/>
    <property type="match status" value="1"/>
</dbReference>
<feature type="binding site" evidence="12">
    <location>
        <position position="205"/>
    </location>
    <ligand>
        <name>Zn(2+)</name>
        <dbReference type="ChEBI" id="CHEBI:29105"/>
        <label>1</label>
    </ligand>
</feature>
<comment type="subunit">
    <text evidence="12">Homodimer.</text>
</comment>
<dbReference type="GO" id="GO:0005524">
    <property type="term" value="F:ATP binding"/>
    <property type="evidence" value="ECO:0007669"/>
    <property type="project" value="InterPro"/>
</dbReference>
<dbReference type="Gene3D" id="1.10.287.110">
    <property type="entry name" value="DnaJ domain"/>
    <property type="match status" value="1"/>
</dbReference>
<dbReference type="InterPro" id="IPR001305">
    <property type="entry name" value="HSP_DnaJ_Cys-rich_dom"/>
</dbReference>
<dbReference type="PANTHER" id="PTHR43096">
    <property type="entry name" value="DNAJ HOMOLOG 1, MITOCHONDRIAL-RELATED"/>
    <property type="match status" value="1"/>
</dbReference>
<dbReference type="PROSITE" id="PS51188">
    <property type="entry name" value="ZF_CR"/>
    <property type="match status" value="1"/>
</dbReference>
<dbReference type="InterPro" id="IPR036869">
    <property type="entry name" value="J_dom_sf"/>
</dbReference>
<evidence type="ECO:0000256" key="11">
    <source>
        <dbReference type="ARBA" id="ARBA00067609"/>
    </source>
</evidence>
<keyword evidence="5 12" id="KW-0863">Zinc-finger</keyword>
<dbReference type="InterPro" id="IPR036410">
    <property type="entry name" value="HSP_DnaJ_Cys-rich_dom_sf"/>
</dbReference>
<dbReference type="GO" id="GO:0051082">
    <property type="term" value="F:unfolded protein binding"/>
    <property type="evidence" value="ECO:0007669"/>
    <property type="project" value="UniProtKB-UniRule"/>
</dbReference>
<evidence type="ECO:0000256" key="13">
    <source>
        <dbReference type="PROSITE-ProRule" id="PRU00546"/>
    </source>
</evidence>
<gene>
    <name evidence="16" type="primary">dnaJ_1</name>
    <name evidence="12" type="synonym">dnaJ</name>
    <name evidence="16" type="ORF">SMSP2_00257</name>
</gene>
<dbReference type="EMBL" id="CP019646">
    <property type="protein sequence ID" value="AQQ69923.1"/>
    <property type="molecule type" value="Genomic_DNA"/>
</dbReference>
<dbReference type="KEGG" id="pbas:SMSP2_00257"/>
<reference evidence="17" key="1">
    <citation type="submission" date="2017-02" db="EMBL/GenBank/DDBJ databases">
        <title>Comparative genomics and description of representatives of a novel lineage of planctomycetes thriving in anoxic sediments.</title>
        <authorList>
            <person name="Spring S."/>
            <person name="Bunk B."/>
            <person name="Sproer C."/>
        </authorList>
    </citation>
    <scope>NUCLEOTIDE SEQUENCE [LARGE SCALE GENOMIC DNA]</scope>
    <source>
        <strain evidence="17">SM-Chi-D1</strain>
    </source>
</reference>
<evidence type="ECO:0000256" key="4">
    <source>
        <dbReference type="ARBA" id="ARBA00022737"/>
    </source>
</evidence>
<dbReference type="FunFam" id="2.60.260.20:FF:000005">
    <property type="entry name" value="Chaperone protein dnaJ 1, mitochondrial"/>
    <property type="match status" value="1"/>
</dbReference>
<dbReference type="CDD" id="cd10719">
    <property type="entry name" value="DnaJ_zf"/>
    <property type="match status" value="1"/>
</dbReference>
<dbReference type="OrthoDB" id="9779889at2"/>
<feature type="binding site" evidence="12">
    <location>
        <position position="208"/>
    </location>
    <ligand>
        <name>Zn(2+)</name>
        <dbReference type="ChEBI" id="CHEBI:29105"/>
        <label>1</label>
    </ligand>
</feature>
<organism evidence="16 17">
    <name type="scientific">Limihaloglobus sulfuriphilus</name>
    <dbReference type="NCBI Taxonomy" id="1851148"/>
    <lineage>
        <taxon>Bacteria</taxon>
        <taxon>Pseudomonadati</taxon>
        <taxon>Planctomycetota</taxon>
        <taxon>Phycisphaerae</taxon>
        <taxon>Sedimentisphaerales</taxon>
        <taxon>Sedimentisphaeraceae</taxon>
        <taxon>Limihaloglobus</taxon>
    </lineage>
</organism>
<protein>
    <recommendedName>
        <fullName evidence="11 12">Chaperone protein DnaJ</fullName>
    </recommendedName>
</protein>
<dbReference type="STRING" id="1851148.SMSP2_00257"/>
<dbReference type="FunFam" id="2.10.230.10:FF:000002">
    <property type="entry name" value="Molecular chaperone DnaJ"/>
    <property type="match status" value="1"/>
</dbReference>
<dbReference type="PANTHER" id="PTHR43096:SF48">
    <property type="entry name" value="CHAPERONE PROTEIN DNAJ"/>
    <property type="match status" value="1"/>
</dbReference>
<keyword evidence="8 12" id="KW-0143">Chaperone</keyword>
<dbReference type="InterPro" id="IPR012724">
    <property type="entry name" value="DnaJ"/>
</dbReference>
<dbReference type="CDD" id="cd06257">
    <property type="entry name" value="DnaJ"/>
    <property type="match status" value="1"/>
</dbReference>
<evidence type="ECO:0000256" key="7">
    <source>
        <dbReference type="ARBA" id="ARBA00023016"/>
    </source>
</evidence>
<dbReference type="SMART" id="SM00271">
    <property type="entry name" value="DnaJ"/>
    <property type="match status" value="1"/>
</dbReference>
<dbReference type="NCBIfam" id="TIGR02349">
    <property type="entry name" value="DnaJ_bact"/>
    <property type="match status" value="1"/>
</dbReference>
<feature type="repeat" description="CXXCXGXG motif" evidence="12">
    <location>
        <begin position="205"/>
        <end position="212"/>
    </location>
</feature>
<dbReference type="GO" id="GO:0005737">
    <property type="term" value="C:cytoplasm"/>
    <property type="evidence" value="ECO:0007669"/>
    <property type="project" value="UniProtKB-SubCell"/>
</dbReference>
<evidence type="ECO:0000256" key="1">
    <source>
        <dbReference type="ARBA" id="ARBA00022490"/>
    </source>
</evidence>
<dbReference type="PRINTS" id="PR00625">
    <property type="entry name" value="JDOMAIN"/>
</dbReference>
<evidence type="ECO:0000313" key="16">
    <source>
        <dbReference type="EMBL" id="AQQ69923.1"/>
    </source>
</evidence>
<keyword evidence="7 12" id="KW-0346">Stress response</keyword>
<evidence type="ECO:0000256" key="10">
    <source>
        <dbReference type="ARBA" id="ARBA00061004"/>
    </source>
</evidence>
<dbReference type="HAMAP" id="MF_01152">
    <property type="entry name" value="DnaJ"/>
    <property type="match status" value="1"/>
</dbReference>
<evidence type="ECO:0000256" key="9">
    <source>
        <dbReference type="ARBA" id="ARBA00053423"/>
    </source>
</evidence>
<evidence type="ECO:0000256" key="6">
    <source>
        <dbReference type="ARBA" id="ARBA00022833"/>
    </source>
</evidence>
<keyword evidence="4 12" id="KW-0677">Repeat</keyword>
<evidence type="ECO:0000256" key="5">
    <source>
        <dbReference type="ARBA" id="ARBA00022771"/>
    </source>
</evidence>
<dbReference type="Pfam" id="PF00684">
    <property type="entry name" value="DnaJ_CXXCXGXG"/>
    <property type="match status" value="1"/>
</dbReference>
<feature type="binding site" evidence="12">
    <location>
        <position position="170"/>
    </location>
    <ligand>
        <name>Zn(2+)</name>
        <dbReference type="ChEBI" id="CHEBI:29105"/>
        <label>2</label>
    </ligand>
</feature>
<keyword evidence="2 12" id="KW-0235">DNA replication</keyword>
<feature type="repeat" description="CXXCXGXG motif" evidence="12">
    <location>
        <begin position="150"/>
        <end position="157"/>
    </location>
</feature>
<accession>A0A1Q2MB21</accession>
<evidence type="ECO:0000313" key="17">
    <source>
        <dbReference type="Proteomes" id="UP000188181"/>
    </source>
</evidence>
<dbReference type="CDD" id="cd10747">
    <property type="entry name" value="DnaJ_C"/>
    <property type="match status" value="1"/>
</dbReference>
<proteinExistence type="inferred from homology"/>
<evidence type="ECO:0000259" key="15">
    <source>
        <dbReference type="PROSITE" id="PS51188"/>
    </source>
</evidence>
<comment type="domain">
    <text evidence="12">The J domain is necessary and sufficient to stimulate DnaK ATPase activity. Zinc center 1 plays an important role in the autonomous, DnaK-independent chaperone activity of DnaJ. Zinc center 2 is essential for interaction with DnaK and for DnaJ activity.</text>
</comment>
<dbReference type="Gene3D" id="2.10.230.10">
    <property type="entry name" value="Heat shock protein DnaJ, cysteine-rich domain"/>
    <property type="match status" value="1"/>
</dbReference>
<feature type="binding site" evidence="12">
    <location>
        <position position="194"/>
    </location>
    <ligand>
        <name>Zn(2+)</name>
        <dbReference type="ChEBI" id="CHEBI:29105"/>
        <label>2</label>
    </ligand>
</feature>
<comment type="subcellular location">
    <subcellularLocation>
        <location evidence="12">Cytoplasm</location>
    </subcellularLocation>
</comment>
<feature type="zinc finger region" description="CR-type" evidence="13">
    <location>
        <begin position="137"/>
        <end position="217"/>
    </location>
</feature>
<keyword evidence="17" id="KW-1185">Reference proteome</keyword>
<dbReference type="Proteomes" id="UP000188181">
    <property type="component" value="Chromosome"/>
</dbReference>
<feature type="binding site" evidence="12">
    <location>
        <position position="167"/>
    </location>
    <ligand>
        <name>Zn(2+)</name>
        <dbReference type="ChEBI" id="CHEBI:29105"/>
        <label>2</label>
    </ligand>
</feature>
<feature type="domain" description="J" evidence="14">
    <location>
        <begin position="6"/>
        <end position="71"/>
    </location>
</feature>
<evidence type="ECO:0000256" key="3">
    <source>
        <dbReference type="ARBA" id="ARBA00022723"/>
    </source>
</evidence>
<dbReference type="InterPro" id="IPR008971">
    <property type="entry name" value="HSP40/DnaJ_pept-bd"/>
</dbReference>
<evidence type="ECO:0000256" key="8">
    <source>
        <dbReference type="ARBA" id="ARBA00023186"/>
    </source>
</evidence>
<feature type="repeat" description="CXXCXGXG motif" evidence="12">
    <location>
        <begin position="191"/>
        <end position="198"/>
    </location>
</feature>
<keyword evidence="3 12" id="KW-0479">Metal-binding</keyword>
<feature type="binding site" evidence="12">
    <location>
        <position position="191"/>
    </location>
    <ligand>
        <name>Zn(2+)</name>
        <dbReference type="ChEBI" id="CHEBI:29105"/>
        <label>2</label>
    </ligand>
</feature>
<dbReference type="PROSITE" id="PS50076">
    <property type="entry name" value="DNAJ_2"/>
    <property type="match status" value="1"/>
</dbReference>
<dbReference type="SUPFAM" id="SSF57938">
    <property type="entry name" value="DnaJ/Hsp40 cysteine-rich domain"/>
    <property type="match status" value="1"/>
</dbReference>
<comment type="cofactor">
    <cofactor evidence="12">
        <name>Zn(2+)</name>
        <dbReference type="ChEBI" id="CHEBI:29105"/>
    </cofactor>
    <text evidence="12">Binds 2 Zn(2+) ions per monomer.</text>
</comment>
<dbReference type="Pfam" id="PF01556">
    <property type="entry name" value="DnaJ_C"/>
    <property type="match status" value="1"/>
</dbReference>
<feature type="domain" description="CR-type" evidence="15">
    <location>
        <begin position="137"/>
        <end position="217"/>
    </location>
</feature>
<dbReference type="NCBIfam" id="NF008035">
    <property type="entry name" value="PRK10767.1"/>
    <property type="match status" value="1"/>
</dbReference>
<sequence length="377" mass="41890">MAAKKDYYEVLGVGRDASADQIKKAYRRMALKYHPDKNPGNKEAEAKFKECAEAYEVLSNEEKRKLYDQYGHEGLSGQGMHDFSHMNFDDISSIFGDMFGDIFSGSRRRRGSRRNAPQRGLDLEYAVVLTLEDVAHGVEKDITFTRQDSCPECSGSGCCKGSSPETCPTCKGSGQVVQSNLGGFFQMASTCPTCRGEGTIIKNPCPKCHGRGTVAVKRHLKVKIPAGVHEGQSVRVAGEGEPGKNGGPRGDLYCYVQLKQHPFLIRDGSNLIASVPVSFTQAALGDTIDVPSIDKKRKLKIRPGTQYGDVFRIKDQGLPDIRTGRKGDQLVRITIEIPRKLSKNQQELLMEFAKTEDKDLFPERQTFFEKLKNLFPK</sequence>
<evidence type="ECO:0000259" key="14">
    <source>
        <dbReference type="PROSITE" id="PS50076"/>
    </source>
</evidence>